<evidence type="ECO:0000256" key="8">
    <source>
        <dbReference type="ARBA" id="ARBA00026057"/>
    </source>
</evidence>
<dbReference type="InterPro" id="IPR018368">
    <property type="entry name" value="ClpA/B_CS1"/>
</dbReference>
<dbReference type="CDD" id="cd00009">
    <property type="entry name" value="AAA"/>
    <property type="match status" value="1"/>
</dbReference>
<dbReference type="Gene3D" id="1.10.1780.10">
    <property type="entry name" value="Clp, N-terminal domain"/>
    <property type="match status" value="1"/>
</dbReference>
<proteinExistence type="inferred from homology"/>
<evidence type="ECO:0000256" key="2">
    <source>
        <dbReference type="ARBA" id="ARBA00008675"/>
    </source>
</evidence>
<dbReference type="InterPro" id="IPR028299">
    <property type="entry name" value="ClpA/B_CS2"/>
</dbReference>
<dbReference type="InterPro" id="IPR036628">
    <property type="entry name" value="Clp_N_dom_sf"/>
</dbReference>
<dbReference type="Gene3D" id="1.10.8.60">
    <property type="match status" value="1"/>
</dbReference>
<dbReference type="Pfam" id="PF07724">
    <property type="entry name" value="AAA_2"/>
    <property type="match status" value="1"/>
</dbReference>
<evidence type="ECO:0000256" key="6">
    <source>
        <dbReference type="ARBA" id="ARBA00023054"/>
    </source>
</evidence>
<comment type="similarity">
    <text evidence="2 10">Belongs to the ClpA/ClpB family.</text>
</comment>
<dbReference type="RefSeq" id="WP_118647140.1">
    <property type="nucleotide sequence ID" value="NZ_CP060635.1"/>
</dbReference>
<comment type="subunit">
    <text evidence="8">Homohexamer. The oligomerization is ATP-dependent.</text>
</comment>
<gene>
    <name evidence="11 13" type="primary">clpB</name>
    <name evidence="13" type="ORF">H9Q79_15315</name>
</gene>
<dbReference type="Pfam" id="PF17871">
    <property type="entry name" value="AAA_lid_9"/>
    <property type="match status" value="1"/>
</dbReference>
<dbReference type="PROSITE" id="PS00870">
    <property type="entry name" value="CLPAB_1"/>
    <property type="match status" value="1"/>
</dbReference>
<dbReference type="KEGG" id="whj:H9Q79_15315"/>
<evidence type="ECO:0000256" key="1">
    <source>
        <dbReference type="ARBA" id="ARBA00004496"/>
    </source>
</evidence>
<dbReference type="Pfam" id="PF00004">
    <property type="entry name" value="AAA"/>
    <property type="match status" value="1"/>
</dbReference>
<dbReference type="PROSITE" id="PS00871">
    <property type="entry name" value="CLPAB_2"/>
    <property type="match status" value="1"/>
</dbReference>
<comment type="subunit">
    <text evidence="11">Homohexamer; The oligomerization is ATP-dependent.</text>
</comment>
<evidence type="ECO:0000256" key="11">
    <source>
        <dbReference type="RuleBase" id="RU362034"/>
    </source>
</evidence>
<dbReference type="PANTHER" id="PTHR11638">
    <property type="entry name" value="ATP-DEPENDENT CLP PROTEASE"/>
    <property type="match status" value="1"/>
</dbReference>
<dbReference type="Pfam" id="PF10431">
    <property type="entry name" value="ClpB_D2-small"/>
    <property type="match status" value="1"/>
</dbReference>
<keyword evidence="6 11" id="KW-0175">Coiled coil</keyword>
<dbReference type="GO" id="GO:0005737">
    <property type="term" value="C:cytoplasm"/>
    <property type="evidence" value="ECO:0007669"/>
    <property type="project" value="UniProtKB-SubCell"/>
</dbReference>
<feature type="coiled-coil region" evidence="11">
    <location>
        <begin position="411"/>
        <end position="498"/>
    </location>
</feature>
<dbReference type="InterPro" id="IPR003593">
    <property type="entry name" value="AAA+_ATPase"/>
</dbReference>
<dbReference type="InterPro" id="IPR019489">
    <property type="entry name" value="Clp_ATPase_C"/>
</dbReference>
<evidence type="ECO:0000313" key="14">
    <source>
        <dbReference type="Proteomes" id="UP000515860"/>
    </source>
</evidence>
<evidence type="ECO:0000256" key="10">
    <source>
        <dbReference type="RuleBase" id="RU004432"/>
    </source>
</evidence>
<keyword evidence="11" id="KW-0346">Stress response</keyword>
<dbReference type="GO" id="GO:0042026">
    <property type="term" value="P:protein refolding"/>
    <property type="evidence" value="ECO:0007669"/>
    <property type="project" value="UniProtKB-UniRule"/>
</dbReference>
<keyword evidence="14" id="KW-1185">Reference proteome</keyword>
<feature type="domain" description="Clp R" evidence="12">
    <location>
        <begin position="3"/>
        <end position="145"/>
    </location>
</feature>
<dbReference type="InterPro" id="IPR027417">
    <property type="entry name" value="P-loop_NTPase"/>
</dbReference>
<keyword evidence="11" id="KW-0963">Cytoplasm</keyword>
<dbReference type="FunFam" id="3.40.50.300:FF:000120">
    <property type="entry name" value="ATP-dependent chaperone ClpB"/>
    <property type="match status" value="1"/>
</dbReference>
<dbReference type="InterPro" id="IPR001270">
    <property type="entry name" value="ClpA/B"/>
</dbReference>
<dbReference type="InterPro" id="IPR003959">
    <property type="entry name" value="ATPase_AAA_core"/>
</dbReference>
<dbReference type="SUPFAM" id="SSF81923">
    <property type="entry name" value="Double Clp-N motif"/>
    <property type="match status" value="1"/>
</dbReference>
<dbReference type="Gene3D" id="3.40.50.300">
    <property type="entry name" value="P-loop containing nucleotide triphosphate hydrolases"/>
    <property type="match status" value="3"/>
</dbReference>
<evidence type="ECO:0000256" key="3">
    <source>
        <dbReference type="ARBA" id="ARBA00022737"/>
    </source>
</evidence>
<dbReference type="SUPFAM" id="SSF52540">
    <property type="entry name" value="P-loop containing nucleoside triphosphate hydrolases"/>
    <property type="match status" value="2"/>
</dbReference>
<dbReference type="PRINTS" id="PR00300">
    <property type="entry name" value="CLPPROTEASEA"/>
</dbReference>
<dbReference type="InterPro" id="IPR041546">
    <property type="entry name" value="ClpA/ClpB_AAA_lid"/>
</dbReference>
<sequence length="867" mass="97683">MNISKFTQKSLQAVQDLEKTAYEFGNQEIEQEHLLYNLLHQDDSLILKMIEKMEIQKEHFLNRVDEALNARVKVQGGQPYIGQYLNKALVSAEDEAKAMGDEYVSVEHLFLAMLRHPSPSVKQIMGEYGITRERFLQALSTVRGNQRVTTDNPESTYDTLNKYGTDLVEKARNQKLDPVIGRDAEIRNVIRILSRKTKNNPVLIGEPGVGKTAVVEGLAQRIVRGDVPEGLKDKTIFSLDMGALVAGAKYRGEFEERLKAVLEEVRKSEGKIILFIDELHLIVGAGKTDGAMDAGNMLKPMLARGELHCIGATTLDEYRKYIEKDAALERRFQPVLVDEPTVEDTISILRGLKERYEVFHGVKITDSALVAAATLSDRYISDRFLPDKAIDLVDEACALIKTEMDSMPTELDELHRKIMQLEIEEAALKKETDNLSRERLEDLQKELAELRDAFNVQKAQWENEKTSVEKLSRLREQIEDINRQIQAAQQAYDLNKAAELQYGELPRLQQQLAAEEERVKSQDLSLVHESVTDEEIARIISRWTGIPVSKLTEGERTKILGLEHELHKRVVGQDEAVTKVSDAIIRSKAGIKDPTKPIGSFLFLGPTGVGKTELAKTLAEKLFDDENNMVRIDMSEYMEKYSVSRLIGAPPGYVGYEEGGQLTEAVRRKPYSVVLFDEIEKAHPDVFNVLLQVLDDGRITDSQGRTVDFKNTILIMTSNIGSQYLLDGIGEDGDISEEAQEMVQHDLRAHFRPEFLNRLDEIILFKPLTKDNIGHIVDLLVADLNKRLAGQELSIELTPEAKEFVIDGGYDPVYGARPLKRFIQKYVETLSAKLILGGNIRQGDVILLERSGDSLEAVIKPKVEVVE</sequence>
<dbReference type="FunFam" id="3.40.50.300:FF:000025">
    <property type="entry name" value="ATP-dependent Clp protease subunit"/>
    <property type="match status" value="1"/>
</dbReference>
<evidence type="ECO:0000259" key="12">
    <source>
        <dbReference type="PROSITE" id="PS51903"/>
    </source>
</evidence>
<dbReference type="InterPro" id="IPR017730">
    <property type="entry name" value="Chaperonin_ClpB"/>
</dbReference>
<dbReference type="SMART" id="SM00382">
    <property type="entry name" value="AAA"/>
    <property type="match status" value="2"/>
</dbReference>
<name>A0A7G9GBQ6_9FIRM</name>
<keyword evidence="5 10" id="KW-0067">ATP-binding</keyword>
<dbReference type="GO" id="GO:0034605">
    <property type="term" value="P:cellular response to heat"/>
    <property type="evidence" value="ECO:0007669"/>
    <property type="project" value="TreeGrafter"/>
</dbReference>
<keyword evidence="4 10" id="KW-0547">Nucleotide-binding</keyword>
<dbReference type="InterPro" id="IPR050130">
    <property type="entry name" value="ClpA_ClpB"/>
</dbReference>
<dbReference type="GO" id="GO:0005524">
    <property type="term" value="F:ATP binding"/>
    <property type="evidence" value="ECO:0007669"/>
    <property type="project" value="UniProtKB-UniRule"/>
</dbReference>
<dbReference type="PROSITE" id="PS51903">
    <property type="entry name" value="CLP_R"/>
    <property type="match status" value="1"/>
</dbReference>
<evidence type="ECO:0000256" key="7">
    <source>
        <dbReference type="ARBA" id="ARBA00023186"/>
    </source>
</evidence>
<reference evidence="13 14" key="1">
    <citation type="submission" date="2020-08" db="EMBL/GenBank/DDBJ databases">
        <authorList>
            <person name="Liu C."/>
            <person name="Sun Q."/>
        </authorList>
    </citation>
    <scope>NUCLEOTIDE SEQUENCE [LARGE SCALE GENOMIC DNA]</scope>
    <source>
        <strain evidence="13 14">NSJ-29</strain>
    </source>
</reference>
<comment type="subcellular location">
    <subcellularLocation>
        <location evidence="1 11">Cytoplasm</location>
    </subcellularLocation>
</comment>
<evidence type="ECO:0000256" key="4">
    <source>
        <dbReference type="ARBA" id="ARBA00022741"/>
    </source>
</evidence>
<dbReference type="Proteomes" id="UP000515860">
    <property type="component" value="Chromosome"/>
</dbReference>
<dbReference type="NCBIfam" id="TIGR03346">
    <property type="entry name" value="chaperone_ClpB"/>
    <property type="match status" value="1"/>
</dbReference>
<evidence type="ECO:0000256" key="5">
    <source>
        <dbReference type="ARBA" id="ARBA00022840"/>
    </source>
</evidence>
<dbReference type="PANTHER" id="PTHR11638:SF18">
    <property type="entry name" value="HEAT SHOCK PROTEIN 104"/>
    <property type="match status" value="1"/>
</dbReference>
<protein>
    <recommendedName>
        <fullName evidence="11">Chaperone protein ClpB</fullName>
    </recommendedName>
</protein>
<keyword evidence="7 10" id="KW-0143">Chaperone</keyword>
<dbReference type="GO" id="GO:0016887">
    <property type="term" value="F:ATP hydrolysis activity"/>
    <property type="evidence" value="ECO:0007669"/>
    <property type="project" value="InterPro"/>
</dbReference>
<dbReference type="InterPro" id="IPR004176">
    <property type="entry name" value="Clp_R_N"/>
</dbReference>
<organism evidence="13 14">
    <name type="scientific">Wansuia hejianensis</name>
    <dbReference type="NCBI Taxonomy" id="2763667"/>
    <lineage>
        <taxon>Bacteria</taxon>
        <taxon>Bacillati</taxon>
        <taxon>Bacillota</taxon>
        <taxon>Clostridia</taxon>
        <taxon>Lachnospirales</taxon>
        <taxon>Lachnospiraceae</taxon>
        <taxon>Wansuia</taxon>
    </lineage>
</organism>
<dbReference type="EMBL" id="CP060635">
    <property type="protein sequence ID" value="QNM08238.1"/>
    <property type="molecule type" value="Genomic_DNA"/>
</dbReference>
<accession>A0A7G9GBQ6</accession>
<keyword evidence="3 9" id="KW-0677">Repeat</keyword>
<dbReference type="Pfam" id="PF02861">
    <property type="entry name" value="Clp_N"/>
    <property type="match status" value="1"/>
</dbReference>
<evidence type="ECO:0000256" key="9">
    <source>
        <dbReference type="PROSITE-ProRule" id="PRU01251"/>
    </source>
</evidence>
<comment type="function">
    <text evidence="11">Part of a stress-induced multi-chaperone system, it is involved in the recovery of the cell from heat-induced damage, in cooperation with DnaK, DnaJ and GrpE.</text>
</comment>
<dbReference type="SMART" id="SM01086">
    <property type="entry name" value="ClpB_D2-small"/>
    <property type="match status" value="1"/>
</dbReference>
<dbReference type="FunFam" id="3.40.50.300:FF:000010">
    <property type="entry name" value="Chaperone clpB 1, putative"/>
    <property type="match status" value="1"/>
</dbReference>
<dbReference type="CDD" id="cd19499">
    <property type="entry name" value="RecA-like_ClpB_Hsp104-like"/>
    <property type="match status" value="1"/>
</dbReference>
<dbReference type="AlphaFoldDB" id="A0A7G9GBQ6"/>
<evidence type="ECO:0000313" key="13">
    <source>
        <dbReference type="EMBL" id="QNM08238.1"/>
    </source>
</evidence>